<accession>A0A363D5G6</accession>
<name>A0A363D5G6_9BACT</name>
<gene>
    <name evidence="1" type="ORF">B0174_00230</name>
</gene>
<dbReference type="OrthoDB" id="9773411at2"/>
<proteinExistence type="predicted"/>
<sequence>MVIVNSQVSLYSKTQFNFEHSQSTSMQLHYGEKNDTNKNDVAVVLNLQESYSNMIQSSRAVYDYEDNLSIEDRLKKILIEILLGQINGDKKNVSLYPNKKSNINKGDSVLNTMNPYKQQQRNNNELKAIVFNTQEQYYQKQSVDFSSSVKINTPTQSFDMNLKLSFSQEFYKSQSTQIIIGDKNFIDPLVINYDEDINPFDNISNLHFAFDLDNDGTTEMIPQLKLGAGFLALDKNENGKIDNGSELFGPNTNNGFAELALYDDDKNNWIDEKDAVFNKLKVWSFDENGNSSLVSLIDRNVGAIYLGDVQSGFKYQSAIDKTNAVQKSNGIFVKEDGSGLGVINSIDVVV</sequence>
<evidence type="ECO:0000313" key="1">
    <source>
        <dbReference type="EMBL" id="PUE66514.1"/>
    </source>
</evidence>
<dbReference type="PANTHER" id="PTHR39431">
    <property type="entry name" value="FRPA/C-RELATED PROTEIN"/>
    <property type="match status" value="1"/>
</dbReference>
<dbReference type="EMBL" id="MUXE01000001">
    <property type="protein sequence ID" value="PUE66514.1"/>
    <property type="molecule type" value="Genomic_DNA"/>
</dbReference>
<dbReference type="AlphaFoldDB" id="A0A363D5G6"/>
<dbReference type="RefSeq" id="WP_108557627.1">
    <property type="nucleotide sequence ID" value="NZ_MUXE01000001.1"/>
</dbReference>
<organism evidence="1 2">
    <name type="scientific">Arcobacter caeni</name>
    <dbReference type="NCBI Taxonomy" id="1912877"/>
    <lineage>
        <taxon>Bacteria</taxon>
        <taxon>Pseudomonadati</taxon>
        <taxon>Campylobacterota</taxon>
        <taxon>Epsilonproteobacteria</taxon>
        <taxon>Campylobacterales</taxon>
        <taxon>Arcobacteraceae</taxon>
        <taxon>Arcobacter</taxon>
    </lineage>
</organism>
<keyword evidence="2" id="KW-1185">Reference proteome</keyword>
<evidence type="ECO:0000313" key="2">
    <source>
        <dbReference type="Proteomes" id="UP000251135"/>
    </source>
</evidence>
<evidence type="ECO:0008006" key="3">
    <source>
        <dbReference type="Google" id="ProtNLM"/>
    </source>
</evidence>
<reference evidence="1 2" key="1">
    <citation type="submission" date="2017-02" db="EMBL/GenBank/DDBJ databases">
        <title>Arcobacter caeni sp. nov, a new Arcobacter species isolated from reclaimed water.</title>
        <authorList>
            <person name="Figueras M.J."/>
            <person name="Perez-Cataluna A."/>
            <person name="Salas-Masso N."/>
        </authorList>
    </citation>
    <scope>NUCLEOTIDE SEQUENCE [LARGE SCALE GENOMIC DNA]</scope>
    <source>
        <strain evidence="1 2">RW17-10</strain>
    </source>
</reference>
<dbReference type="Proteomes" id="UP000251135">
    <property type="component" value="Unassembled WGS sequence"/>
</dbReference>
<protein>
    <recommendedName>
        <fullName evidence="3">VCBS repeat-containing protein</fullName>
    </recommendedName>
</protein>
<comment type="caution">
    <text evidence="1">The sequence shown here is derived from an EMBL/GenBank/DDBJ whole genome shotgun (WGS) entry which is preliminary data.</text>
</comment>
<dbReference type="PANTHER" id="PTHR39431:SF1">
    <property type="entry name" value="FRPA_C-RELATED PROTEIN"/>
    <property type="match status" value="1"/>
</dbReference>